<evidence type="ECO:0000256" key="1">
    <source>
        <dbReference type="SAM" id="MobiDB-lite"/>
    </source>
</evidence>
<reference evidence="2 3" key="1">
    <citation type="journal article" date="2014" name="Int. J. Syst. Evol. Microbiol.">
        <title>Complete genome sequence of Corynebacterium casei LMG S-19264T (=DSM 44701T), isolated from a smear-ripened cheese.</title>
        <authorList>
            <consortium name="US DOE Joint Genome Institute (JGI-PGF)"/>
            <person name="Walter F."/>
            <person name="Albersmeier A."/>
            <person name="Kalinowski J."/>
            <person name="Ruckert C."/>
        </authorList>
    </citation>
    <scope>NUCLEOTIDE SEQUENCE [LARGE SCALE GENOMIC DNA]</scope>
    <source>
        <strain evidence="2 3">NBRC 112289</strain>
    </source>
</reference>
<dbReference type="EMBL" id="BSUL01000001">
    <property type="protein sequence ID" value="GMA27507.1"/>
    <property type="molecule type" value="Genomic_DNA"/>
</dbReference>
<dbReference type="Proteomes" id="UP001157160">
    <property type="component" value="Unassembled WGS sequence"/>
</dbReference>
<proteinExistence type="predicted"/>
<protein>
    <submittedName>
        <fullName evidence="2">Uncharacterized protein</fullName>
    </submittedName>
</protein>
<dbReference type="AlphaFoldDB" id="A0AA37UHX6"/>
<feature type="compositionally biased region" description="Basic and acidic residues" evidence="1">
    <location>
        <begin position="12"/>
        <end position="26"/>
    </location>
</feature>
<sequence>MLVLQVLHEGDRRGVAAERGPREREAPGSGAEGLADGVAPAERVAAVVHLVEDHERATALGDAPVHLGLDGDLRVGHRDAVPVAGEPAVGVAELGVEPQADAVRSVGPLAFEVLGGGDDRDPVDGAPIAQLLGEAEREGRLAGAGGRVDEEVAGLASEVLIERFGLPGAQAIGGAPGRAAREGRGEVVAGRVVRRGAGIRDGIEGRRAHWCDGTRHRRQRSPAPVGAGLLRSVARLRRGCPCGP</sequence>
<keyword evidence="3" id="KW-1185">Reference proteome</keyword>
<comment type="caution">
    <text evidence="2">The sequence shown here is derived from an EMBL/GenBank/DDBJ whole genome shotgun (WGS) entry which is preliminary data.</text>
</comment>
<gene>
    <name evidence="2" type="ORF">GCM10025874_07600</name>
</gene>
<accession>A0AA37UHX6</accession>
<feature type="region of interest" description="Disordered" evidence="1">
    <location>
        <begin position="12"/>
        <end position="36"/>
    </location>
</feature>
<organism evidence="2 3">
    <name type="scientific">Arenivirga flava</name>
    <dbReference type="NCBI Taxonomy" id="1930060"/>
    <lineage>
        <taxon>Bacteria</taxon>
        <taxon>Bacillati</taxon>
        <taxon>Actinomycetota</taxon>
        <taxon>Actinomycetes</taxon>
        <taxon>Micrococcales</taxon>
        <taxon>Microbacteriaceae</taxon>
        <taxon>Arenivirga</taxon>
    </lineage>
</organism>
<name>A0AA37UHX6_9MICO</name>
<evidence type="ECO:0000313" key="3">
    <source>
        <dbReference type="Proteomes" id="UP001157160"/>
    </source>
</evidence>
<evidence type="ECO:0000313" key="2">
    <source>
        <dbReference type="EMBL" id="GMA27507.1"/>
    </source>
</evidence>